<evidence type="ECO:0000313" key="8">
    <source>
        <dbReference type="EMBL" id="RCW62589.1"/>
    </source>
</evidence>
<evidence type="ECO:0000256" key="5">
    <source>
        <dbReference type="ARBA" id="ARBA00023136"/>
    </source>
</evidence>
<keyword evidence="4 6" id="KW-1133">Transmembrane helix</keyword>
<feature type="transmembrane region" description="Helical" evidence="6">
    <location>
        <begin position="572"/>
        <end position="594"/>
    </location>
</feature>
<comment type="similarity">
    <text evidence="6">Belongs to the ABC-4 integral membrane protein family.</text>
</comment>
<feature type="transmembrane region" description="Helical" evidence="6">
    <location>
        <begin position="103"/>
        <end position="132"/>
    </location>
</feature>
<dbReference type="PANTHER" id="PTHR46795:SF1">
    <property type="entry name" value="ABC TRANSPORTER PERMEASE PROTEIN"/>
    <property type="match status" value="1"/>
</dbReference>
<feature type="transmembrane region" description="Helical" evidence="6">
    <location>
        <begin position="516"/>
        <end position="538"/>
    </location>
</feature>
<evidence type="ECO:0000256" key="4">
    <source>
        <dbReference type="ARBA" id="ARBA00022989"/>
    </source>
</evidence>
<dbReference type="InterPro" id="IPR052536">
    <property type="entry name" value="ABC-4_Integral_Memb_Prot"/>
</dbReference>
<organism evidence="8 9">
    <name type="scientific">Saliterribacillus persicus</name>
    <dbReference type="NCBI Taxonomy" id="930114"/>
    <lineage>
        <taxon>Bacteria</taxon>
        <taxon>Bacillati</taxon>
        <taxon>Bacillota</taxon>
        <taxon>Bacilli</taxon>
        <taxon>Bacillales</taxon>
        <taxon>Bacillaceae</taxon>
        <taxon>Saliterribacillus</taxon>
    </lineage>
</organism>
<evidence type="ECO:0000256" key="3">
    <source>
        <dbReference type="ARBA" id="ARBA00022692"/>
    </source>
</evidence>
<feature type="transmembrane region" description="Helical" evidence="6">
    <location>
        <begin position="152"/>
        <end position="175"/>
    </location>
</feature>
<dbReference type="GO" id="GO:0005886">
    <property type="term" value="C:plasma membrane"/>
    <property type="evidence" value="ECO:0007669"/>
    <property type="project" value="UniProtKB-SubCell"/>
</dbReference>
<keyword evidence="6" id="KW-0813">Transport</keyword>
<keyword evidence="9" id="KW-1185">Reference proteome</keyword>
<accession>A0A368X4G8</accession>
<dbReference type="PIRSF" id="PIRSF018968">
    <property type="entry name" value="ABC_permease_BceB"/>
    <property type="match status" value="1"/>
</dbReference>
<dbReference type="RefSeq" id="WP_114354576.1">
    <property type="nucleotide sequence ID" value="NZ_QPJJ01000025.1"/>
</dbReference>
<feature type="transmembrane region" description="Helical" evidence="6">
    <location>
        <begin position="282"/>
        <end position="304"/>
    </location>
</feature>
<comment type="caution">
    <text evidence="8">The sequence shown here is derived from an EMBL/GenBank/DDBJ whole genome shotgun (WGS) entry which is preliminary data.</text>
</comment>
<comment type="subcellular location">
    <subcellularLocation>
        <location evidence="1 6">Cell membrane</location>
        <topology evidence="1 6">Multi-pass membrane protein</topology>
    </subcellularLocation>
</comment>
<dbReference type="AlphaFoldDB" id="A0A368X4G8"/>
<feature type="transmembrane region" description="Helical" evidence="6">
    <location>
        <begin position="196"/>
        <end position="215"/>
    </location>
</feature>
<feature type="domain" description="ABC3 transporter permease C-terminal" evidence="7">
    <location>
        <begin position="62"/>
        <end position="174"/>
    </location>
</feature>
<keyword evidence="2 6" id="KW-1003">Cell membrane</keyword>
<feature type="transmembrane region" description="Helical" evidence="6">
    <location>
        <begin position="21"/>
        <end position="42"/>
    </location>
</feature>
<proteinExistence type="inferred from homology"/>
<dbReference type="EMBL" id="QPJJ01000025">
    <property type="protein sequence ID" value="RCW62589.1"/>
    <property type="molecule type" value="Genomic_DNA"/>
</dbReference>
<dbReference type="PANTHER" id="PTHR46795">
    <property type="entry name" value="ABC TRANSPORTER PERMEASE-RELATED-RELATED"/>
    <property type="match status" value="1"/>
</dbReference>
<keyword evidence="5 6" id="KW-0472">Membrane</keyword>
<dbReference type="GO" id="GO:0055085">
    <property type="term" value="P:transmembrane transport"/>
    <property type="evidence" value="ECO:0007669"/>
    <property type="project" value="UniProtKB-UniRule"/>
</dbReference>
<dbReference type="InterPro" id="IPR003838">
    <property type="entry name" value="ABC3_permease_C"/>
</dbReference>
<dbReference type="InterPro" id="IPR027022">
    <property type="entry name" value="ABC_permease_BceB-typ"/>
</dbReference>
<evidence type="ECO:0000313" key="9">
    <source>
        <dbReference type="Proteomes" id="UP000252585"/>
    </source>
</evidence>
<feature type="transmembrane region" description="Helical" evidence="6">
    <location>
        <begin position="62"/>
        <end position="82"/>
    </location>
</feature>
<keyword evidence="3 6" id="KW-0812">Transmembrane</keyword>
<evidence type="ECO:0000259" key="7">
    <source>
        <dbReference type="Pfam" id="PF02687"/>
    </source>
</evidence>
<reference evidence="8 9" key="1">
    <citation type="submission" date="2018-07" db="EMBL/GenBank/DDBJ databases">
        <title>Genomic Encyclopedia of Type Strains, Phase IV (KMG-IV): sequencing the most valuable type-strain genomes for metagenomic binning, comparative biology and taxonomic classification.</title>
        <authorList>
            <person name="Goeker M."/>
        </authorList>
    </citation>
    <scope>NUCLEOTIDE SEQUENCE [LARGE SCALE GENOMIC DNA]</scope>
    <source>
        <strain evidence="8 9">DSM 27696</strain>
    </source>
</reference>
<sequence length="636" mass="71817">MTFKQFAFNNVRRNARQYMSYFLSCTFSVAVFFIYAVILFHPEIEGNEFRESVQRGIMAAEIIIFSFSFLFVMYSTGAFIKSRKKEYGLLMTLGISKGQLNRLLIIENTIIGLVSILAGLLVGALFANVFLMGFSELLDMQGTLEFHLAPKAIIITVLAYFLMFEFNSLVVVWTLKTNAVIELFRGAKAPKRALKFSWILSILGLLLIGAAYYLAATATLVTIAFRMLPIVALIVPGTYFLFTQFSIAFLTILKRKKSFYFKQTNLLTISDLMYKMKDHARLLFFVTILSAVAFTASGVLYGAFKSAEVEATSYIPQNVSFLAKGEENIAKMPDEVQKATDRFEEENLEYDQLTIDTTQGLFVQDAEEIWVQILKASDYKKLLAFNGKDSNVSIADDEAYVMLPHFIGPGTFSLSEETELTSENNSETLKLNTVDSIVNTNRHTRSQIVVSDEVYENYASVAEENEMYRYTAVNVDNWASNAKAIEEATSYVDGSIVTGIDSQADFYLMMRESLSYTLFFGLFISVLFFLAAGSILYFKLYQDLDKDVAQYKALYRIGLTVSEMKKIATKQVAYLFFIPFFVAVVHASFAFLALQNMLSASVLLPSVLLIGAYFVIYTIYFVFIRGLYTAKIKQVM</sequence>
<evidence type="ECO:0000256" key="1">
    <source>
        <dbReference type="ARBA" id="ARBA00004651"/>
    </source>
</evidence>
<feature type="transmembrane region" description="Helical" evidence="6">
    <location>
        <begin position="227"/>
        <end position="253"/>
    </location>
</feature>
<dbReference type="Pfam" id="PF02687">
    <property type="entry name" value="FtsX"/>
    <property type="match status" value="1"/>
</dbReference>
<dbReference type="OrthoDB" id="1937696at2"/>
<gene>
    <name evidence="8" type="ORF">DFR57_12532</name>
</gene>
<evidence type="ECO:0000256" key="2">
    <source>
        <dbReference type="ARBA" id="ARBA00022475"/>
    </source>
</evidence>
<evidence type="ECO:0000256" key="6">
    <source>
        <dbReference type="PIRNR" id="PIRNR018968"/>
    </source>
</evidence>
<dbReference type="Proteomes" id="UP000252585">
    <property type="component" value="Unassembled WGS sequence"/>
</dbReference>
<name>A0A368X4G8_9BACI</name>
<feature type="transmembrane region" description="Helical" evidence="6">
    <location>
        <begin position="606"/>
        <end position="628"/>
    </location>
</feature>
<protein>
    <submittedName>
        <fullName evidence="8">Putative ABC transport system permease protein/putative ABC transport system permease protein</fullName>
    </submittedName>
</protein>